<dbReference type="InterPro" id="IPR029016">
    <property type="entry name" value="GAF-like_dom_sf"/>
</dbReference>
<proteinExistence type="predicted"/>
<dbReference type="PANTHER" id="PTHR38765:SF1">
    <property type="entry name" value="DUF484 DOMAIN-CONTAINING PROTEIN"/>
    <property type="match status" value="1"/>
</dbReference>
<dbReference type="SUPFAM" id="SSF55781">
    <property type="entry name" value="GAF domain-like"/>
    <property type="match status" value="1"/>
</dbReference>
<dbReference type="Proteomes" id="UP001575181">
    <property type="component" value="Unassembled WGS sequence"/>
</dbReference>
<comment type="caution">
    <text evidence="1">The sequence shown here is derived from an EMBL/GenBank/DDBJ whole genome shotgun (WGS) entry which is preliminary data.</text>
</comment>
<dbReference type="Gene3D" id="3.30.450.40">
    <property type="match status" value="1"/>
</dbReference>
<dbReference type="RefSeq" id="WP_373654155.1">
    <property type="nucleotide sequence ID" value="NZ_JBGUAW010000001.1"/>
</dbReference>
<sequence>MAQTNQQDPVQHLRTILRENPRLFRDHPELLEELDLGPGAEATVVSLEHARALQLQRRIAHLEEDLERLVGTARDNDRVATHLHRLTIDLLGSQDQEELVHTLLEGVRENFRVDAVGLRVDQDELAGQLDDRFLAPLSWIRNRFVTEDRVSLGPVQDPAVARALYGDELTFQSHALVPLREGTRLFGLLGLASREASRFEPGMGTTYLERLAELAGVLLAGGE</sequence>
<reference evidence="1 2" key="1">
    <citation type="submission" date="2024-08" db="EMBL/GenBank/DDBJ databases">
        <title>Whole-genome sequencing of halo(alkali)philic microorganisms from hypersaline lakes.</title>
        <authorList>
            <person name="Sorokin D.Y."/>
            <person name="Merkel A.Y."/>
            <person name="Messina E."/>
            <person name="Yakimov M."/>
        </authorList>
    </citation>
    <scope>NUCLEOTIDE SEQUENCE [LARGE SCALE GENOMIC DNA]</scope>
    <source>
        <strain evidence="1 2">Cl-TMA</strain>
    </source>
</reference>
<protein>
    <submittedName>
        <fullName evidence="1">DUF484 family protein</fullName>
    </submittedName>
</protein>
<dbReference type="EMBL" id="JBGUAW010000001">
    <property type="protein sequence ID" value="MFA9459365.1"/>
    <property type="molecule type" value="Genomic_DNA"/>
</dbReference>
<dbReference type="PANTHER" id="PTHR38765">
    <property type="entry name" value="DUF484 DOMAIN-CONTAINING PROTEIN"/>
    <property type="match status" value="1"/>
</dbReference>
<organism evidence="1 2">
    <name type="scientific">Thiohalorhabdus methylotrophus</name>
    <dbReference type="NCBI Taxonomy" id="3242694"/>
    <lineage>
        <taxon>Bacteria</taxon>
        <taxon>Pseudomonadati</taxon>
        <taxon>Pseudomonadota</taxon>
        <taxon>Gammaproteobacteria</taxon>
        <taxon>Thiohalorhabdales</taxon>
        <taxon>Thiohalorhabdaceae</taxon>
        <taxon>Thiohalorhabdus</taxon>
    </lineage>
</organism>
<evidence type="ECO:0000313" key="1">
    <source>
        <dbReference type="EMBL" id="MFA9459365.1"/>
    </source>
</evidence>
<dbReference type="Pfam" id="PF04340">
    <property type="entry name" value="DUF484"/>
    <property type="match status" value="1"/>
</dbReference>
<accession>A0ABV4TTD2</accession>
<name>A0ABV4TTD2_9GAMM</name>
<dbReference type="InterPro" id="IPR007435">
    <property type="entry name" value="DUF484"/>
</dbReference>
<gene>
    <name evidence="1" type="ORF">ACERLL_00810</name>
</gene>
<keyword evidence="2" id="KW-1185">Reference proteome</keyword>
<evidence type="ECO:0000313" key="2">
    <source>
        <dbReference type="Proteomes" id="UP001575181"/>
    </source>
</evidence>